<dbReference type="EMBL" id="CAJVQB010042541">
    <property type="protein sequence ID" value="CAG8830488.1"/>
    <property type="molecule type" value="Genomic_DNA"/>
</dbReference>
<evidence type="ECO:0000313" key="2">
    <source>
        <dbReference type="Proteomes" id="UP000789901"/>
    </source>
</evidence>
<sequence length="153" mass="17971">MEFLQANGITFPCHISYNFKILKSKTAKIDYKRSINDYFKKMLGDYEFKEQLEPIIQILSDSIYQQHLKNTLWPVSRSQKTKIELNISDTHKFDSLTLFWSCIGWIVIKDETSCTQIEGNPDVKILSLDDHKLKELETKSIEEFSQKASWDNL</sequence>
<name>A0ABN7WFC7_GIGMA</name>
<keyword evidence="2" id="KW-1185">Reference proteome</keyword>
<protein>
    <submittedName>
        <fullName evidence="1">4433_t:CDS:1</fullName>
    </submittedName>
</protein>
<comment type="caution">
    <text evidence="1">The sequence shown here is derived from an EMBL/GenBank/DDBJ whole genome shotgun (WGS) entry which is preliminary data.</text>
</comment>
<gene>
    <name evidence="1" type="ORF">GMARGA_LOCUS30337</name>
</gene>
<reference evidence="1 2" key="1">
    <citation type="submission" date="2021-06" db="EMBL/GenBank/DDBJ databases">
        <authorList>
            <person name="Kallberg Y."/>
            <person name="Tangrot J."/>
            <person name="Rosling A."/>
        </authorList>
    </citation>
    <scope>NUCLEOTIDE SEQUENCE [LARGE SCALE GENOMIC DNA]</scope>
    <source>
        <strain evidence="1 2">120-4 pot B 10/14</strain>
    </source>
</reference>
<accession>A0ABN7WFC7</accession>
<evidence type="ECO:0000313" key="1">
    <source>
        <dbReference type="EMBL" id="CAG8830488.1"/>
    </source>
</evidence>
<organism evidence="1 2">
    <name type="scientific">Gigaspora margarita</name>
    <dbReference type="NCBI Taxonomy" id="4874"/>
    <lineage>
        <taxon>Eukaryota</taxon>
        <taxon>Fungi</taxon>
        <taxon>Fungi incertae sedis</taxon>
        <taxon>Mucoromycota</taxon>
        <taxon>Glomeromycotina</taxon>
        <taxon>Glomeromycetes</taxon>
        <taxon>Diversisporales</taxon>
        <taxon>Gigasporaceae</taxon>
        <taxon>Gigaspora</taxon>
    </lineage>
</organism>
<proteinExistence type="predicted"/>
<dbReference type="Proteomes" id="UP000789901">
    <property type="component" value="Unassembled WGS sequence"/>
</dbReference>